<sequence length="467" mass="54796">MKITSLNSASVLIEDENVKILCDPWLIGEEYFGSWGIYPPYEFKSEMFEDIDFIYISHIHPDHCSKQTLQNLDKKIPIIIHNFPEKSLKFKIEELGFKVIELEHNIRIRLKNNVFINILAADNCDPNICGKLMGCGLLEAKFGTTQIDTMSVIDNEKEVIVNTNDCPFQIARNTAKLVKTLYPKIDVLLVGYVKASSYPQTFELETKDKIIESKKKQEQKLETTKDFINLFEPKFYIPFAGRYTLTGRFNELNQFRGEPELEYAFEWLKQNIPKEKHKGIILNHNEFFDISKNQISKEYEPINLKEKQNYVKNNFLNKSFDYEKEEIPEMSELLELIPKAYENFELVRKKIGWTSDTTIILRLDVNNNKKDDEPIAIAIPCNGDGTQLIMNEKDISKFEKYLQMSLDLRLLKWLLLGPKKAHWSLVDIGCHIKYKRIPNTYERALYYCWNRFFVSKNKKNEEIASFN</sequence>
<dbReference type="GeneID" id="13725507"/>
<keyword evidence="1" id="KW-0378">Hydrolase</keyword>
<dbReference type="RefSeq" id="WP_014962368.1">
    <property type="nucleotide sequence ID" value="NC_018655.1"/>
</dbReference>
<dbReference type="KEGG" id="nkr:NKOR_00260"/>
<dbReference type="GO" id="GO:0016787">
    <property type="term" value="F:hydrolase activity"/>
    <property type="evidence" value="ECO:0007669"/>
    <property type="project" value="UniProtKB-KW"/>
</dbReference>
<dbReference type="PATRIC" id="fig|1229908.8.peg.54"/>
<dbReference type="EMBL" id="CP003842">
    <property type="protein sequence ID" value="AFS79976.1"/>
    <property type="molecule type" value="Genomic_DNA"/>
</dbReference>
<dbReference type="InterPro" id="IPR050114">
    <property type="entry name" value="UPF0173_UPF0282_UlaG_hydrolase"/>
</dbReference>
<organism evidence="1 2">
    <name type="scientific">Candidatus Nitrosopumilus koreensis AR1</name>
    <dbReference type="NCBI Taxonomy" id="1229908"/>
    <lineage>
        <taxon>Archaea</taxon>
        <taxon>Nitrososphaerota</taxon>
        <taxon>Nitrososphaeria</taxon>
        <taxon>Nitrosopumilales</taxon>
        <taxon>Nitrosopumilaceae</taxon>
        <taxon>Nitrosopumilus</taxon>
    </lineage>
</organism>
<reference evidence="1 2" key="1">
    <citation type="journal article" date="2012" name="J. Bacteriol.">
        <title>Draft Genome Sequence of an Ammonia-Oxidizing Archaeon, "Candidatus Nitrosopumilus koreensis" AR1, from Marine Sediment.</title>
        <authorList>
            <person name="Park S.J."/>
            <person name="Kim J.G."/>
            <person name="Jung M.Y."/>
            <person name="Kim S.J."/>
            <person name="Cha I.T."/>
            <person name="Kwon K."/>
            <person name="Lee J.H."/>
            <person name="Rhee S.K."/>
        </authorList>
    </citation>
    <scope>NUCLEOTIDE SEQUENCE [LARGE SCALE GENOMIC DNA]</scope>
    <source>
        <strain evidence="1 2">AR1</strain>
    </source>
</reference>
<dbReference type="Proteomes" id="UP000006101">
    <property type="component" value="Chromosome"/>
</dbReference>
<proteinExistence type="predicted"/>
<dbReference type="InterPro" id="IPR036866">
    <property type="entry name" value="RibonucZ/Hydroxyglut_hydro"/>
</dbReference>
<evidence type="ECO:0000313" key="1">
    <source>
        <dbReference type="EMBL" id="AFS79976.1"/>
    </source>
</evidence>
<dbReference type="SUPFAM" id="SSF56281">
    <property type="entry name" value="Metallo-hydrolase/oxidoreductase"/>
    <property type="match status" value="1"/>
</dbReference>
<dbReference type="Pfam" id="PF13483">
    <property type="entry name" value="Lactamase_B_3"/>
    <property type="match status" value="1"/>
</dbReference>
<dbReference type="STRING" id="1229908.NKOR_00260"/>
<protein>
    <submittedName>
        <fullName evidence="1">Zn-dependent hydrolase of the beta-lactamase fold-like protein</fullName>
    </submittedName>
</protein>
<dbReference type="PANTHER" id="PTHR43546:SF4">
    <property type="entry name" value="UPF0282 PROTEIN MJ1629"/>
    <property type="match status" value="1"/>
</dbReference>
<name>K0B668_9ARCH</name>
<dbReference type="PANTHER" id="PTHR43546">
    <property type="entry name" value="UPF0173 METAL-DEPENDENT HYDROLASE MJ1163-RELATED"/>
    <property type="match status" value="1"/>
</dbReference>
<gene>
    <name evidence="1" type="ORF">NKOR_00260</name>
</gene>
<keyword evidence="2" id="KW-1185">Reference proteome</keyword>
<dbReference type="Gene3D" id="3.60.15.10">
    <property type="entry name" value="Ribonuclease Z/Hydroxyacylglutathione hydrolase-like"/>
    <property type="match status" value="1"/>
</dbReference>
<evidence type="ECO:0000313" key="2">
    <source>
        <dbReference type="Proteomes" id="UP000006101"/>
    </source>
</evidence>
<dbReference type="AlphaFoldDB" id="K0B668"/>
<accession>K0B668</accession>
<dbReference type="HOGENOM" id="CLU_617688_0_0_2"/>